<name>A0A174DS61_9ACTN</name>
<dbReference type="InterPro" id="IPR011576">
    <property type="entry name" value="Pyridox_Oxase_N"/>
</dbReference>
<feature type="domain" description="Pyridoxamine 5'-phosphate oxidase N-terminal" evidence="1">
    <location>
        <begin position="17"/>
        <end position="125"/>
    </location>
</feature>
<dbReference type="InterPro" id="IPR012349">
    <property type="entry name" value="Split_barrel_FMN-bd"/>
</dbReference>
<dbReference type="AlphaFoldDB" id="A0A174DS61"/>
<dbReference type="Pfam" id="PF01243">
    <property type="entry name" value="PNPOx_N"/>
    <property type="match status" value="1"/>
</dbReference>
<reference evidence="2 3" key="1">
    <citation type="submission" date="2015-09" db="EMBL/GenBank/DDBJ databases">
        <authorList>
            <consortium name="Pathogen Informatics"/>
        </authorList>
    </citation>
    <scope>NUCLEOTIDE SEQUENCE [LARGE SCALE GENOMIC DNA]</scope>
    <source>
        <strain evidence="2 3">2789STDY5608823</strain>
    </source>
</reference>
<accession>A0A174DS61</accession>
<dbReference type="EMBL" id="CYYP01000011">
    <property type="protein sequence ID" value="CUO28422.1"/>
    <property type="molecule type" value="Genomic_DNA"/>
</dbReference>
<protein>
    <submittedName>
        <fullName evidence="2">Uncharacterized conserved protein</fullName>
    </submittedName>
</protein>
<dbReference type="Gene3D" id="2.30.110.10">
    <property type="entry name" value="Electron Transport, Fmn-binding Protein, Chain A"/>
    <property type="match status" value="1"/>
</dbReference>
<dbReference type="SUPFAM" id="SSF50475">
    <property type="entry name" value="FMN-binding split barrel"/>
    <property type="match status" value="1"/>
</dbReference>
<organism evidence="2 3">
    <name type="scientific">Collinsella aerofaciens</name>
    <dbReference type="NCBI Taxonomy" id="74426"/>
    <lineage>
        <taxon>Bacteria</taxon>
        <taxon>Bacillati</taxon>
        <taxon>Actinomycetota</taxon>
        <taxon>Coriobacteriia</taxon>
        <taxon>Coriobacteriales</taxon>
        <taxon>Coriobacteriaceae</taxon>
        <taxon>Collinsella</taxon>
    </lineage>
</organism>
<dbReference type="RefSeq" id="WP_055286775.1">
    <property type="nucleotide sequence ID" value="NZ_CYYP01000011.1"/>
</dbReference>
<gene>
    <name evidence="2" type="ORF">ERS852381_01322</name>
</gene>
<dbReference type="Proteomes" id="UP000095468">
    <property type="component" value="Unassembled WGS sequence"/>
</dbReference>
<proteinExistence type="predicted"/>
<evidence type="ECO:0000313" key="2">
    <source>
        <dbReference type="EMBL" id="CUO28422.1"/>
    </source>
</evidence>
<evidence type="ECO:0000313" key="3">
    <source>
        <dbReference type="Proteomes" id="UP000095468"/>
    </source>
</evidence>
<evidence type="ECO:0000259" key="1">
    <source>
        <dbReference type="Pfam" id="PF01243"/>
    </source>
</evidence>
<sequence>MTDNDRTAQLERACSYLRRIPAWYLATTDASDGHQPRVRPFSFAMVDDDKLWFCTSRDKDVWAELSANPKFEVSGWKPGECWIVLTGEAALEDDAFVSDKVRQAGFRHMVGIGEQHDSANDGRLAFFSVRNIAARFCDIDGSEELLEL</sequence>